<dbReference type="SUPFAM" id="SSF54211">
    <property type="entry name" value="Ribosomal protein S5 domain 2-like"/>
    <property type="match status" value="1"/>
</dbReference>
<dbReference type="Gene3D" id="1.10.8.60">
    <property type="match status" value="1"/>
</dbReference>
<dbReference type="EC" id="3.4.21.53" evidence="2"/>
<sequence length="796" mass="90204">MDITQYKISADKLRLDIPEEMIAELQKDIEAHSIIGQPRAIKAIQLGINIQGRGYNIFVAGLPGTGRHNAIMQILEQESPPNRFKKDIAYGYNFKDPRSPVVLYFPAQTAGYFKRSLKRAIEKITKSIRQRLTSEAYFKKKNQLIAEIEKKERKHLSEFKQMLGEEGFILVDRQDKDQNITDIMPVLDGKAVEFDVLQELAEKGSISHTEVEDKKQKYFSFLEKLQDLFTKFDLARLSLEEELAEIQKRYVSKDVKDELKRLASRFAGEKSIEKFLGLMAQDILENIPLFLEDNKEQPEDYIPPQQKYTINIVHEVENPDKAPVVFVSQPDYPGLFGTIESIAEKTGEERSNYLMIRPGAVLDANGGFLILRVDDLLRSEDLWNTLKRVLLDNRLEIKSVPSIFSNPSALKPEPVDIDIKLILIGTEFHYEILFQQDEEFAKLFKLPAEFDDVLPLSKESIREYLGFFKATCKNKHLLPVTADGAAELLYYSARLAEDRSKLSAQFSLITDIIKEADYMARTEGKTEINAETVLKVRRQRQYLFGMLEEKLDEEILRGELLINPKGTATSRIHGLVVIDRGFYAFARPVLITARSAPGTEGIVNIERESGLSGEIHDKGVYIIQSFLQSRYARDFPLSIKAGITIEQSYVEIDGDSASLAEICALLSDITDLPLRQDIAVTGSINQMGEVQPVGGVTEKVEGFFTVCRKKGLTGTQGVIIPRLNINNLIPSREVLEAVEEGLFNIYAIDNIDQAMEILTGREAGVREAKGFKKGSINRMIEEKLRKMAMLVKNFEE</sequence>
<keyword evidence="5" id="KW-1185">Reference proteome</keyword>
<dbReference type="PROSITE" id="PS51786">
    <property type="entry name" value="LON_PROTEOLYTIC"/>
    <property type="match status" value="1"/>
</dbReference>
<keyword evidence="2" id="KW-0720">Serine protease</keyword>
<organism evidence="4 5">
    <name type="scientific">Rarispira pelagica</name>
    <dbReference type="NCBI Taxonomy" id="3141764"/>
    <lineage>
        <taxon>Bacteria</taxon>
        <taxon>Pseudomonadati</taxon>
        <taxon>Spirochaetota</taxon>
        <taxon>Spirochaetia</taxon>
        <taxon>Winmispirales</taxon>
        <taxon>Winmispiraceae</taxon>
        <taxon>Rarispira</taxon>
    </lineage>
</organism>
<dbReference type="Pfam" id="PF20437">
    <property type="entry name" value="LonC_helical"/>
    <property type="match status" value="1"/>
</dbReference>
<evidence type="ECO:0000313" key="4">
    <source>
        <dbReference type="EMBL" id="MEM5947065.1"/>
    </source>
</evidence>
<dbReference type="InterPro" id="IPR014721">
    <property type="entry name" value="Ribsml_uS5_D2-typ_fold_subgr"/>
</dbReference>
<name>A0ABU9UAQ5_9SPIR</name>
<dbReference type="RefSeq" id="WP_420068518.1">
    <property type="nucleotide sequence ID" value="NZ_JBCHKQ010000001.1"/>
</dbReference>
<dbReference type="InterPro" id="IPR027065">
    <property type="entry name" value="Lon_Prtase"/>
</dbReference>
<evidence type="ECO:0000313" key="5">
    <source>
        <dbReference type="Proteomes" id="UP001466331"/>
    </source>
</evidence>
<dbReference type="EMBL" id="JBCHKQ010000001">
    <property type="protein sequence ID" value="MEM5947065.1"/>
    <property type="molecule type" value="Genomic_DNA"/>
</dbReference>
<dbReference type="PRINTS" id="PR00830">
    <property type="entry name" value="ENDOLAPTASE"/>
</dbReference>
<dbReference type="InterPro" id="IPR008269">
    <property type="entry name" value="Lon_proteolytic"/>
</dbReference>
<dbReference type="Gene3D" id="3.40.50.300">
    <property type="entry name" value="P-loop containing nucleotide triphosphate hydrolases"/>
    <property type="match status" value="2"/>
</dbReference>
<keyword evidence="1 2" id="KW-0645">Protease</keyword>
<dbReference type="InterPro" id="IPR046843">
    <property type="entry name" value="LonB_AAA-LID"/>
</dbReference>
<dbReference type="Pfam" id="PF13654">
    <property type="entry name" value="AAA_32"/>
    <property type="match status" value="1"/>
</dbReference>
<dbReference type="InterPro" id="IPR046844">
    <property type="entry name" value="Lon-like_helical"/>
</dbReference>
<gene>
    <name evidence="4" type="ORF">WKV44_00750</name>
</gene>
<dbReference type="Proteomes" id="UP001466331">
    <property type="component" value="Unassembled WGS sequence"/>
</dbReference>
<dbReference type="InterPro" id="IPR020568">
    <property type="entry name" value="Ribosomal_Su5_D2-typ_SF"/>
</dbReference>
<evidence type="ECO:0000256" key="2">
    <source>
        <dbReference type="PROSITE-ProRule" id="PRU01122"/>
    </source>
</evidence>
<evidence type="ECO:0000256" key="1">
    <source>
        <dbReference type="ARBA" id="ARBA00022670"/>
    </source>
</evidence>
<dbReference type="SUPFAM" id="SSF52540">
    <property type="entry name" value="P-loop containing nucleoside triphosphate hydrolases"/>
    <property type="match status" value="1"/>
</dbReference>
<protein>
    <recommendedName>
        <fullName evidence="2">endopeptidase La</fullName>
        <ecNumber evidence="2">3.4.21.53</ecNumber>
    </recommendedName>
</protein>
<dbReference type="Pfam" id="PF20436">
    <property type="entry name" value="LonB_AAA-LID"/>
    <property type="match status" value="1"/>
</dbReference>
<dbReference type="PANTHER" id="PTHR10046">
    <property type="entry name" value="ATP DEPENDENT LON PROTEASE FAMILY MEMBER"/>
    <property type="match status" value="1"/>
</dbReference>
<dbReference type="InterPro" id="IPR027417">
    <property type="entry name" value="P-loop_NTPase"/>
</dbReference>
<dbReference type="Pfam" id="PF05362">
    <property type="entry name" value="Lon_C"/>
    <property type="match status" value="1"/>
</dbReference>
<dbReference type="Gene3D" id="3.30.230.10">
    <property type="match status" value="1"/>
</dbReference>
<proteinExistence type="inferred from homology"/>
<dbReference type="InterPro" id="IPR041699">
    <property type="entry name" value="AAA_32"/>
</dbReference>
<comment type="similarity">
    <text evidence="2">Belongs to the peptidase S16 family.</text>
</comment>
<comment type="caution">
    <text evidence="4">The sequence shown here is derived from an EMBL/GenBank/DDBJ whole genome shotgun (WGS) entry which is preliminary data.</text>
</comment>
<accession>A0ABU9UAQ5</accession>
<keyword evidence="2" id="KW-0378">Hydrolase</keyword>
<evidence type="ECO:0000259" key="3">
    <source>
        <dbReference type="PROSITE" id="PS51786"/>
    </source>
</evidence>
<reference evidence="4 5" key="1">
    <citation type="submission" date="2024-03" db="EMBL/GenBank/DDBJ databases">
        <title>Ignisphaera cupida sp. nov., a hyperthermophilic hydrolytic archaeon from a hot spring of Kamchatka, and proposal of Ignisphaeraceae fam. nov.</title>
        <authorList>
            <person name="Podosokorskaya O.A."/>
            <person name="Elcheninov A.G."/>
            <person name="Maltseva A.I."/>
            <person name="Zayulina K.S."/>
            <person name="Novikov A."/>
            <person name="Merkel A.Y."/>
        </authorList>
    </citation>
    <scope>NUCLEOTIDE SEQUENCE [LARGE SCALE GENOMIC DNA]</scope>
    <source>
        <strain evidence="4 5">38H-sp</strain>
    </source>
</reference>
<feature type="active site" evidence="2">
    <location>
        <position position="656"/>
    </location>
</feature>
<comment type="catalytic activity">
    <reaction evidence="2">
        <text>Hydrolysis of proteins in presence of ATP.</text>
        <dbReference type="EC" id="3.4.21.53"/>
    </reaction>
</comment>
<feature type="active site" evidence="2">
    <location>
        <position position="699"/>
    </location>
</feature>
<feature type="domain" description="Lon proteolytic" evidence="3">
    <location>
        <begin position="585"/>
        <end position="761"/>
    </location>
</feature>